<dbReference type="InterPro" id="IPR017946">
    <property type="entry name" value="PLC-like_Pdiesterase_TIM-brl"/>
</dbReference>
<dbReference type="Pfam" id="PF03009">
    <property type="entry name" value="GDPD"/>
    <property type="match status" value="1"/>
</dbReference>
<dbReference type="GO" id="GO:0006629">
    <property type="term" value="P:lipid metabolic process"/>
    <property type="evidence" value="ECO:0007669"/>
    <property type="project" value="InterPro"/>
</dbReference>
<dbReference type="Proteomes" id="UP000266260">
    <property type="component" value="Unassembled WGS sequence"/>
</dbReference>
<evidence type="ECO:0000313" key="3">
    <source>
        <dbReference type="EMBL" id="RIE08928.1"/>
    </source>
</evidence>
<feature type="coiled-coil region" evidence="1">
    <location>
        <begin position="105"/>
        <end position="132"/>
    </location>
</feature>
<dbReference type="EMBL" id="QXIT01000062">
    <property type="protein sequence ID" value="RIE08928.1"/>
    <property type="molecule type" value="Genomic_DNA"/>
</dbReference>
<keyword evidence="4" id="KW-1185">Reference proteome</keyword>
<organism evidence="3 4">
    <name type="scientific">Candidatus Cryosericum odellii</name>
    <dbReference type="NCBI Taxonomy" id="2290917"/>
    <lineage>
        <taxon>Bacteria</taxon>
        <taxon>Pseudomonadati</taxon>
        <taxon>Caldisericota/Cryosericota group</taxon>
        <taxon>Candidatus Cryosericota</taxon>
        <taxon>Candidatus Cryosericia</taxon>
        <taxon>Candidatus Cryosericales</taxon>
        <taxon>Candidatus Cryosericaceae</taxon>
        <taxon>Candidatus Cryosericum</taxon>
    </lineage>
</organism>
<gene>
    <name evidence="3" type="ORF">SMC6_03370</name>
</gene>
<dbReference type="GO" id="GO:0008081">
    <property type="term" value="F:phosphoric diester hydrolase activity"/>
    <property type="evidence" value="ECO:0007669"/>
    <property type="project" value="InterPro"/>
</dbReference>
<dbReference type="PANTHER" id="PTHR46211:SF14">
    <property type="entry name" value="GLYCEROPHOSPHODIESTER PHOSPHODIESTERASE"/>
    <property type="match status" value="1"/>
</dbReference>
<feature type="domain" description="GP-PDE" evidence="2">
    <location>
        <begin position="1"/>
        <end position="241"/>
    </location>
</feature>
<sequence length="247" mass="27192">MLVLGHRGEPRLAPENTVASFALVRDDLDHGVDGAECDVQMTKDGELVVIHDEKVDRTTDGNGWVKDLTLQEIRKFDAGVRFPGPLHHEPIPTMREVFEVFDGTRATLNVELKNSEIAYEGMEERLLELASRYSVNVIYSSFNIQSMGVIRKLDAKARTGLLYAPWLIKAPDVVAAAREQGANAIHPFVLNTLDGLIREVHEAGLAIAPWTVDLSVLVRHFVASGVETVISNDPRMAAETVASAQTK</sequence>
<reference evidence="3 4" key="1">
    <citation type="submission" date="2018-09" db="EMBL/GenBank/DDBJ databases">
        <title>Discovery and Ecogenomic Context for Candidatus Cryosericales, a Global Caldiserica Order Active in Thawing Permafrost.</title>
        <authorList>
            <person name="Martinez M.A."/>
            <person name="Woodcroft B.J."/>
            <person name="Ignacio Espinoza J.C."/>
            <person name="Zayed A."/>
            <person name="Singleton C.M."/>
            <person name="Boyd J."/>
            <person name="Li Y.-F."/>
            <person name="Purvine S."/>
            <person name="Maughan H."/>
            <person name="Hodgkins S.B."/>
            <person name="Anderson D."/>
            <person name="Sederholm M."/>
            <person name="Temperton B."/>
            <person name="Saleska S.R."/>
            <person name="Tyson G.W."/>
            <person name="Rich V.I."/>
        </authorList>
    </citation>
    <scope>NUCLEOTIDE SEQUENCE [LARGE SCALE GENOMIC DNA]</scope>
    <source>
        <strain evidence="3 4">SMC6</strain>
    </source>
</reference>
<name>A0A398D991_9BACT</name>
<evidence type="ECO:0000313" key="4">
    <source>
        <dbReference type="Proteomes" id="UP000266260"/>
    </source>
</evidence>
<dbReference type="PANTHER" id="PTHR46211">
    <property type="entry name" value="GLYCEROPHOSPHORYL DIESTER PHOSPHODIESTERASE"/>
    <property type="match status" value="1"/>
</dbReference>
<dbReference type="SUPFAM" id="SSF51695">
    <property type="entry name" value="PLC-like phosphodiesterases"/>
    <property type="match status" value="1"/>
</dbReference>
<dbReference type="PROSITE" id="PS51704">
    <property type="entry name" value="GP_PDE"/>
    <property type="match status" value="1"/>
</dbReference>
<dbReference type="InterPro" id="IPR030395">
    <property type="entry name" value="GP_PDE_dom"/>
</dbReference>
<protein>
    <submittedName>
        <fullName evidence="3">Glycerophosphodiester phosphodiesterase</fullName>
    </submittedName>
</protein>
<comment type="caution">
    <text evidence="3">The sequence shown here is derived from an EMBL/GenBank/DDBJ whole genome shotgun (WGS) entry which is preliminary data.</text>
</comment>
<proteinExistence type="predicted"/>
<evidence type="ECO:0000256" key="1">
    <source>
        <dbReference type="SAM" id="Coils"/>
    </source>
</evidence>
<keyword evidence="1" id="KW-0175">Coiled coil</keyword>
<accession>A0A398D991</accession>
<dbReference type="Gene3D" id="3.20.20.190">
    <property type="entry name" value="Phosphatidylinositol (PI) phosphodiesterase"/>
    <property type="match status" value="1"/>
</dbReference>
<dbReference type="AlphaFoldDB" id="A0A398D991"/>
<dbReference type="RefSeq" id="WP_119175504.1">
    <property type="nucleotide sequence ID" value="NZ_QXIT01000062.1"/>
</dbReference>
<evidence type="ECO:0000259" key="2">
    <source>
        <dbReference type="PROSITE" id="PS51704"/>
    </source>
</evidence>